<gene>
    <name evidence="1" type="ORF">RCOM_0332660</name>
</gene>
<name>B9T998_RICCO</name>
<dbReference type="AlphaFoldDB" id="B9T998"/>
<keyword evidence="2" id="KW-1185">Reference proteome</keyword>
<proteinExistence type="predicted"/>
<protein>
    <recommendedName>
        <fullName evidence="3">DUF4186 domain-containing protein</fullName>
    </recommendedName>
</protein>
<accession>B9T998</accession>
<dbReference type="EMBL" id="EQ975325">
    <property type="protein sequence ID" value="EEF27566.1"/>
    <property type="molecule type" value="Genomic_DNA"/>
</dbReference>
<dbReference type="Proteomes" id="UP000008311">
    <property type="component" value="Unassembled WGS sequence"/>
</dbReference>
<evidence type="ECO:0000313" key="2">
    <source>
        <dbReference type="Proteomes" id="UP000008311"/>
    </source>
</evidence>
<evidence type="ECO:0008006" key="3">
    <source>
        <dbReference type="Google" id="ProtNLM"/>
    </source>
</evidence>
<organism evidence="1 2">
    <name type="scientific">Ricinus communis</name>
    <name type="common">Castor bean</name>
    <dbReference type="NCBI Taxonomy" id="3988"/>
    <lineage>
        <taxon>Eukaryota</taxon>
        <taxon>Viridiplantae</taxon>
        <taxon>Streptophyta</taxon>
        <taxon>Embryophyta</taxon>
        <taxon>Tracheophyta</taxon>
        <taxon>Spermatophyta</taxon>
        <taxon>Magnoliopsida</taxon>
        <taxon>eudicotyledons</taxon>
        <taxon>Gunneridae</taxon>
        <taxon>Pentapetalae</taxon>
        <taxon>rosids</taxon>
        <taxon>fabids</taxon>
        <taxon>Malpighiales</taxon>
        <taxon>Euphorbiaceae</taxon>
        <taxon>Acalyphoideae</taxon>
        <taxon>Acalypheae</taxon>
        <taxon>Ricinus</taxon>
    </lineage>
</organism>
<dbReference type="InterPro" id="IPR020378">
    <property type="entry name" value="DUF4186"/>
</dbReference>
<sequence>MRDLESLFQALQRSTFRTGFRLNAKDLHYLQQKGLPTILDHAESFIADRLAPAVVANDGQQTPMRGHPVFVAQHATATCCRGCLAKWHRLPAGRALTLEEQAYIVVVIEHWLLRYLQTPEAHQPP</sequence>
<dbReference type="Pfam" id="PF13811">
    <property type="entry name" value="DUF4186"/>
    <property type="match status" value="1"/>
</dbReference>
<reference evidence="2" key="1">
    <citation type="journal article" date="2010" name="Nat. Biotechnol.">
        <title>Draft genome sequence of the oilseed species Ricinus communis.</title>
        <authorList>
            <person name="Chan A.P."/>
            <person name="Crabtree J."/>
            <person name="Zhao Q."/>
            <person name="Lorenzi H."/>
            <person name="Orvis J."/>
            <person name="Puiu D."/>
            <person name="Melake-Berhan A."/>
            <person name="Jones K.M."/>
            <person name="Redman J."/>
            <person name="Chen G."/>
            <person name="Cahoon E.B."/>
            <person name="Gedil M."/>
            <person name="Stanke M."/>
            <person name="Haas B.J."/>
            <person name="Wortman J.R."/>
            <person name="Fraser-Liggett C.M."/>
            <person name="Ravel J."/>
            <person name="Rabinowicz P.D."/>
        </authorList>
    </citation>
    <scope>NUCLEOTIDE SEQUENCE [LARGE SCALE GENOMIC DNA]</scope>
    <source>
        <strain evidence="2">cv. Hale</strain>
    </source>
</reference>
<evidence type="ECO:0000313" key="1">
    <source>
        <dbReference type="EMBL" id="EEF27566.1"/>
    </source>
</evidence>
<dbReference type="InParanoid" id="B9T998"/>